<protein>
    <submittedName>
        <fullName evidence="1">Uncharacterized protein</fullName>
    </submittedName>
</protein>
<sequence>MKPALKVSTFARPYLSMERDNLVEKRGRRNTQITKQARARCLDLIRAQDLY</sequence>
<organism evidence="1 2">
    <name type="scientific">Colletotrichum kahawae</name>
    <name type="common">Coffee berry disease fungus</name>
    <dbReference type="NCBI Taxonomy" id="34407"/>
    <lineage>
        <taxon>Eukaryota</taxon>
        <taxon>Fungi</taxon>
        <taxon>Dikarya</taxon>
        <taxon>Ascomycota</taxon>
        <taxon>Pezizomycotina</taxon>
        <taxon>Sordariomycetes</taxon>
        <taxon>Hypocreomycetidae</taxon>
        <taxon>Glomerellales</taxon>
        <taxon>Glomerellaceae</taxon>
        <taxon>Colletotrichum</taxon>
        <taxon>Colletotrichum gloeosporioides species complex</taxon>
    </lineage>
</organism>
<evidence type="ECO:0000313" key="1">
    <source>
        <dbReference type="EMBL" id="KAK2730570.1"/>
    </source>
</evidence>
<accession>A0AAD9Y030</accession>
<evidence type="ECO:0000313" key="2">
    <source>
        <dbReference type="Proteomes" id="UP001281614"/>
    </source>
</evidence>
<dbReference type="EMBL" id="VYYT01000665">
    <property type="protein sequence ID" value="KAK2730570.1"/>
    <property type="molecule type" value="Genomic_DNA"/>
</dbReference>
<dbReference type="AlphaFoldDB" id="A0AAD9Y030"/>
<keyword evidence="2" id="KW-1185">Reference proteome</keyword>
<dbReference type="Proteomes" id="UP001281614">
    <property type="component" value="Unassembled WGS sequence"/>
</dbReference>
<comment type="caution">
    <text evidence="1">The sequence shown here is derived from an EMBL/GenBank/DDBJ whole genome shotgun (WGS) entry which is preliminary data.</text>
</comment>
<reference evidence="1" key="1">
    <citation type="submission" date="2023-02" db="EMBL/GenBank/DDBJ databases">
        <title>Colletotrichum kahawae CIFC_Que2 genome sequencing and assembly.</title>
        <authorList>
            <person name="Baroncelli R."/>
        </authorList>
    </citation>
    <scope>NUCLEOTIDE SEQUENCE</scope>
    <source>
        <strain evidence="1">CIFC_Que2</strain>
    </source>
</reference>
<name>A0AAD9Y030_COLKA</name>
<gene>
    <name evidence="1" type="ORF">CKAH01_02398</name>
</gene>
<proteinExistence type="predicted"/>